<name>A0A846QMH0_9BACT</name>
<comment type="caution">
    <text evidence="2">The sequence shown here is derived from an EMBL/GenBank/DDBJ whole genome shotgun (WGS) entry which is preliminary data.</text>
</comment>
<dbReference type="GO" id="GO:0016757">
    <property type="term" value="F:glycosyltransferase activity"/>
    <property type="evidence" value="ECO:0007669"/>
    <property type="project" value="UniProtKB-ARBA"/>
</dbReference>
<dbReference type="InterPro" id="IPR028098">
    <property type="entry name" value="Glyco_trans_4-like_N"/>
</dbReference>
<dbReference type="Pfam" id="PF13692">
    <property type="entry name" value="Glyco_trans_1_4"/>
    <property type="match status" value="1"/>
</dbReference>
<dbReference type="CDD" id="cd03801">
    <property type="entry name" value="GT4_PimA-like"/>
    <property type="match status" value="1"/>
</dbReference>
<dbReference type="AlphaFoldDB" id="A0A846QMH0"/>
<proteinExistence type="predicted"/>
<dbReference type="Pfam" id="PF13439">
    <property type="entry name" value="Glyco_transf_4"/>
    <property type="match status" value="1"/>
</dbReference>
<gene>
    <name evidence="2" type="ORF">GGQ74_000265</name>
</gene>
<dbReference type="Proteomes" id="UP000580856">
    <property type="component" value="Unassembled WGS sequence"/>
</dbReference>
<keyword evidence="3" id="KW-1185">Reference proteome</keyword>
<organism evidence="2 3">
    <name type="scientific">Desulfobaculum xiamenense</name>
    <dbReference type="NCBI Taxonomy" id="995050"/>
    <lineage>
        <taxon>Bacteria</taxon>
        <taxon>Pseudomonadati</taxon>
        <taxon>Thermodesulfobacteriota</taxon>
        <taxon>Desulfovibrionia</taxon>
        <taxon>Desulfovibrionales</taxon>
        <taxon>Desulfovibrionaceae</taxon>
        <taxon>Desulfobaculum</taxon>
    </lineage>
</organism>
<dbReference type="EMBL" id="JAATJA010000001">
    <property type="protein sequence ID" value="NJB66625.1"/>
    <property type="molecule type" value="Genomic_DNA"/>
</dbReference>
<feature type="domain" description="Glycosyltransferase subfamily 4-like N-terminal" evidence="1">
    <location>
        <begin position="13"/>
        <end position="159"/>
    </location>
</feature>
<accession>A0A846QMH0</accession>
<dbReference type="RefSeq" id="WP_167939747.1">
    <property type="nucleotide sequence ID" value="NZ_JAATJA010000001.1"/>
</dbReference>
<dbReference type="SUPFAM" id="SSF53756">
    <property type="entry name" value="UDP-Glycosyltransferase/glycogen phosphorylase"/>
    <property type="match status" value="1"/>
</dbReference>
<evidence type="ECO:0000313" key="3">
    <source>
        <dbReference type="Proteomes" id="UP000580856"/>
    </source>
</evidence>
<evidence type="ECO:0000259" key="1">
    <source>
        <dbReference type="Pfam" id="PF13439"/>
    </source>
</evidence>
<dbReference type="PANTHER" id="PTHR12526">
    <property type="entry name" value="GLYCOSYLTRANSFERASE"/>
    <property type="match status" value="1"/>
</dbReference>
<protein>
    <submittedName>
        <fullName evidence="2">Glycosyltransferase involved in cell wall biosynthesis</fullName>
    </submittedName>
</protein>
<keyword evidence="2" id="KW-0808">Transferase</keyword>
<reference evidence="2 3" key="1">
    <citation type="submission" date="2020-03" db="EMBL/GenBank/DDBJ databases">
        <title>Genomic Encyclopedia of Type Strains, Phase IV (KMG-IV): sequencing the most valuable type-strain genomes for metagenomic binning, comparative biology and taxonomic classification.</title>
        <authorList>
            <person name="Goeker M."/>
        </authorList>
    </citation>
    <scope>NUCLEOTIDE SEQUENCE [LARGE SCALE GENOMIC DNA]</scope>
    <source>
        <strain evidence="2 3">DSM 24233</strain>
    </source>
</reference>
<evidence type="ECO:0000313" key="2">
    <source>
        <dbReference type="EMBL" id="NJB66625.1"/>
    </source>
</evidence>
<dbReference type="Gene3D" id="3.40.50.2000">
    <property type="entry name" value="Glycogen Phosphorylase B"/>
    <property type="match status" value="2"/>
</dbReference>
<sequence length="357" mass="39085">MRFIFITSSSNLSGGTRQAMYLASGLIARGHSLTFFVPHDAQITGLDAGIDWQHLPAERNEWRQCVESALPAPGEPCIVHAFHNKANKRLAWWSITWRKRGAVCVGYRGVVYRPHNPLPYWSPGMDCFVVNSSACGRVLRTVGCPSRKIEVIYNGIPDTRTTPTMSPADMRQALGIPDGVPVLGTVAGNKPVKGVDYLLKAFAASGVDAHLVAVGANENIWANTRAGLGLNGRVHFPGRVENVADYLQTFDAFILPSLSESLPNVLIEAFGFGLPIIATTVGGVPEIVTDNGLLVPPKRVEPLTGAIRRICEDTHAREQWGRASLRHAAEFTIDRKVERSIEVYDRLLRRRGFDGIA</sequence>